<proteinExistence type="predicted"/>
<reference evidence="1 2" key="1">
    <citation type="submission" date="2020-08" db="EMBL/GenBank/DDBJ databases">
        <title>Genomic Encyclopedia of Type Strains, Phase IV (KMG-IV): sequencing the most valuable type-strain genomes for metagenomic binning, comparative biology and taxonomic classification.</title>
        <authorList>
            <person name="Goeker M."/>
        </authorList>
    </citation>
    <scope>NUCLEOTIDE SEQUENCE [LARGE SCALE GENOMIC DNA]</scope>
    <source>
        <strain evidence="1 2">DSM 21458</strain>
    </source>
</reference>
<dbReference type="AlphaFoldDB" id="A0A841HZ29"/>
<dbReference type="Proteomes" id="UP000569951">
    <property type="component" value="Unassembled WGS sequence"/>
</dbReference>
<sequence>MSTWNSPAPVLVNFNFNGFTWTVWETVRSAVHGKARPVIYLYSTGGNNGYSGHYGISSAYKTYDNWLYSDVLVFNNAEKDPAPNGWVNVTNRWSTYGGAYALVEK</sequence>
<gene>
    <name evidence="1" type="ORF">HNR42_001598</name>
</gene>
<accession>A0A841HZ29</accession>
<protein>
    <submittedName>
        <fullName evidence="1">Uncharacterized protein</fullName>
    </submittedName>
</protein>
<comment type="caution">
    <text evidence="1">The sequence shown here is derived from an EMBL/GenBank/DDBJ whole genome shotgun (WGS) entry which is preliminary data.</text>
</comment>
<keyword evidence="2" id="KW-1185">Reference proteome</keyword>
<organism evidence="1 2">
    <name type="scientific">Deinobacterium chartae</name>
    <dbReference type="NCBI Taxonomy" id="521158"/>
    <lineage>
        <taxon>Bacteria</taxon>
        <taxon>Thermotogati</taxon>
        <taxon>Deinococcota</taxon>
        <taxon>Deinococci</taxon>
        <taxon>Deinococcales</taxon>
        <taxon>Deinococcaceae</taxon>
        <taxon>Deinobacterium</taxon>
    </lineage>
</organism>
<dbReference type="RefSeq" id="WP_183986338.1">
    <property type="nucleotide sequence ID" value="NZ_JACHHG010000005.1"/>
</dbReference>
<evidence type="ECO:0000313" key="1">
    <source>
        <dbReference type="EMBL" id="MBB6098173.1"/>
    </source>
</evidence>
<dbReference type="EMBL" id="JACHHG010000005">
    <property type="protein sequence ID" value="MBB6098173.1"/>
    <property type="molecule type" value="Genomic_DNA"/>
</dbReference>
<name>A0A841HZ29_9DEIO</name>
<evidence type="ECO:0000313" key="2">
    <source>
        <dbReference type="Proteomes" id="UP000569951"/>
    </source>
</evidence>